<dbReference type="Proteomes" id="UP000594454">
    <property type="component" value="Chromosome 6"/>
</dbReference>
<evidence type="ECO:0000313" key="2">
    <source>
        <dbReference type="Proteomes" id="UP000594454"/>
    </source>
</evidence>
<dbReference type="EMBL" id="LR899014">
    <property type="protein sequence ID" value="CAD7091936.1"/>
    <property type="molecule type" value="Genomic_DNA"/>
</dbReference>
<organism evidence="1 2">
    <name type="scientific">Hermetia illucens</name>
    <name type="common">Black soldier fly</name>
    <dbReference type="NCBI Taxonomy" id="343691"/>
    <lineage>
        <taxon>Eukaryota</taxon>
        <taxon>Metazoa</taxon>
        <taxon>Ecdysozoa</taxon>
        <taxon>Arthropoda</taxon>
        <taxon>Hexapoda</taxon>
        <taxon>Insecta</taxon>
        <taxon>Pterygota</taxon>
        <taxon>Neoptera</taxon>
        <taxon>Endopterygota</taxon>
        <taxon>Diptera</taxon>
        <taxon>Brachycera</taxon>
        <taxon>Stratiomyomorpha</taxon>
        <taxon>Stratiomyidae</taxon>
        <taxon>Hermetiinae</taxon>
        <taxon>Hermetia</taxon>
    </lineage>
</organism>
<sequence>MNLPITRSYLFQSRSHPRSSFIIIPRIKLTPKPSGNIEDRRVRPGPETKTWLLIGLQNLNLHNCLTIASFKPGDSGQRRFDVARPQVRDDCIFHPNPSRV</sequence>
<dbReference type="InParanoid" id="A0A7R8V314"/>
<name>A0A7R8V314_HERIL</name>
<keyword evidence="2" id="KW-1185">Reference proteome</keyword>
<accession>A0A7R8V314</accession>
<dbReference type="AlphaFoldDB" id="A0A7R8V314"/>
<evidence type="ECO:0000313" key="1">
    <source>
        <dbReference type="EMBL" id="CAD7091936.1"/>
    </source>
</evidence>
<proteinExistence type="predicted"/>
<gene>
    <name evidence="1" type="ORF">HERILL_LOCUS14333</name>
</gene>
<reference evidence="1 2" key="1">
    <citation type="submission" date="2020-11" db="EMBL/GenBank/DDBJ databases">
        <authorList>
            <person name="Wallbank WR R."/>
            <person name="Pardo Diaz C."/>
            <person name="Kozak K."/>
            <person name="Martin S."/>
            <person name="Jiggins C."/>
            <person name="Moest M."/>
            <person name="Warren A I."/>
            <person name="Generalovic N T."/>
            <person name="Byers J.R.P. K."/>
            <person name="Montejo-Kovacevich G."/>
            <person name="Yen C E."/>
        </authorList>
    </citation>
    <scope>NUCLEOTIDE SEQUENCE [LARGE SCALE GENOMIC DNA]</scope>
</reference>
<protein>
    <submittedName>
        <fullName evidence="1">Uncharacterized protein</fullName>
    </submittedName>
</protein>